<organism evidence="2 3">
    <name type="scientific">Pelagomonas calceolata</name>
    <dbReference type="NCBI Taxonomy" id="35677"/>
    <lineage>
        <taxon>Eukaryota</taxon>
        <taxon>Sar</taxon>
        <taxon>Stramenopiles</taxon>
        <taxon>Ochrophyta</taxon>
        <taxon>Pelagophyceae</taxon>
        <taxon>Pelagomonadales</taxon>
        <taxon>Pelagomonadaceae</taxon>
        <taxon>Pelagomonas</taxon>
    </lineage>
</organism>
<dbReference type="OrthoDB" id="41001at2759"/>
<evidence type="ECO:0000256" key="1">
    <source>
        <dbReference type="SAM" id="MobiDB-lite"/>
    </source>
</evidence>
<proteinExistence type="predicted"/>
<accession>A0A8J2X1A9</accession>
<keyword evidence="3" id="KW-1185">Reference proteome</keyword>
<dbReference type="Proteomes" id="UP000789595">
    <property type="component" value="Unassembled WGS sequence"/>
</dbReference>
<comment type="caution">
    <text evidence="2">The sequence shown here is derived from an EMBL/GenBank/DDBJ whole genome shotgun (WGS) entry which is preliminary data.</text>
</comment>
<sequence>MRILLFLAAAAAFQQPPTQHSSRLNAAKGDLDDDLSPEDMAKFAAQAPSENEQAALFAQLKEQFAAIEGSTYGGARDEDYFEEEDKTLEAELRKAGGRLSKQDQRDVDRAALEATFERAKEDFKSTVEKMKEDDLAVTNIKRAELEEEMAAEARAFETRMDALAREAGVDPRGPLPEFDEDVIVTLDDVLAEPAPVANVPVSNAVRVCGAKGGALQELVVDELKKLGVQEVSVGDAKRGNTGTLVLVDAGEAEAKRLVETARPRRVVVASRQGVTRSGEFAFLFRKGALDGARGVEGAAKLALQKIGEGGESVVVRLGEAKGASGSAVVEVGDTLDEATSVDVAAAALARCCLDARVANATIAVSGADASVDWSDLLLKADGPELLRRPARASENEVLSWVREWATLWTKKGDNARRLTTPVDVVPTPNGAELVFVDKRAPKRSKAGGVRLVVEAVDGVRVRAVRGTYSEGIAVKAMSEDLILARLDEDMARTFG</sequence>
<dbReference type="AlphaFoldDB" id="A0A8J2X1A9"/>
<evidence type="ECO:0000313" key="3">
    <source>
        <dbReference type="Proteomes" id="UP000789595"/>
    </source>
</evidence>
<feature type="region of interest" description="Disordered" evidence="1">
    <location>
        <begin position="17"/>
        <end position="36"/>
    </location>
</feature>
<protein>
    <submittedName>
        <fullName evidence="2">Uncharacterized protein</fullName>
    </submittedName>
</protein>
<dbReference type="EMBL" id="CAKKNE010000004">
    <property type="protein sequence ID" value="CAH0374605.1"/>
    <property type="molecule type" value="Genomic_DNA"/>
</dbReference>
<gene>
    <name evidence="2" type="ORF">PECAL_4P19020</name>
</gene>
<name>A0A8J2X1A9_9STRA</name>
<reference evidence="2" key="1">
    <citation type="submission" date="2021-11" db="EMBL/GenBank/DDBJ databases">
        <authorList>
            <consortium name="Genoscope - CEA"/>
            <person name="William W."/>
        </authorList>
    </citation>
    <scope>NUCLEOTIDE SEQUENCE</scope>
</reference>
<evidence type="ECO:0000313" key="2">
    <source>
        <dbReference type="EMBL" id="CAH0374605.1"/>
    </source>
</evidence>